<accession>A0A2M9XB42</accession>
<dbReference type="RefSeq" id="WP_100707584.1">
    <property type="nucleotide sequence ID" value="NZ_NPDL01000006.1"/>
</dbReference>
<dbReference type="AlphaFoldDB" id="A0A2M9XB42"/>
<dbReference type="Pfam" id="PF00092">
    <property type="entry name" value="VWA"/>
    <property type="match status" value="1"/>
</dbReference>
<organism evidence="7 8">
    <name type="scientific">Leptospira hartskeerlii</name>
    <dbReference type="NCBI Taxonomy" id="2023177"/>
    <lineage>
        <taxon>Bacteria</taxon>
        <taxon>Pseudomonadati</taxon>
        <taxon>Spirochaetota</taxon>
        <taxon>Spirochaetia</taxon>
        <taxon>Leptospirales</taxon>
        <taxon>Leptospiraceae</taxon>
        <taxon>Leptospira</taxon>
    </lineage>
</organism>
<proteinExistence type="predicted"/>
<dbReference type="PANTHER" id="PTHR22550">
    <property type="entry name" value="SPORE GERMINATION PROTEIN"/>
    <property type="match status" value="1"/>
</dbReference>
<protein>
    <submittedName>
        <fullName evidence="7">Aerotolerance regulator BatA</fullName>
    </submittedName>
</protein>
<dbReference type="CDD" id="cd01467">
    <property type="entry name" value="vWA_BatA_type"/>
    <property type="match status" value="1"/>
</dbReference>
<evidence type="ECO:0000256" key="5">
    <source>
        <dbReference type="SAM" id="Phobius"/>
    </source>
</evidence>
<dbReference type="SUPFAM" id="SSF53300">
    <property type="entry name" value="vWA-like"/>
    <property type="match status" value="1"/>
</dbReference>
<feature type="transmembrane region" description="Helical" evidence="5">
    <location>
        <begin position="51"/>
        <end position="72"/>
    </location>
</feature>
<dbReference type="Gene3D" id="3.40.50.410">
    <property type="entry name" value="von Willebrand factor, type A domain"/>
    <property type="match status" value="1"/>
</dbReference>
<sequence length="314" mass="35221">MTEWESPYYLLLIIPIWIWTVYSYWKNEPALGIELRIPGKIQSGTFSLKRFLSSIAPLVRPIVLTLFVIAVAGPGKRYRFLPDETKGVDIILALDVSGSMSKSRDFLPETRLGVSKKLLKEFIRKRENDRLGLVVFAGGAYLQSPLTSDREVLEEILGQAEEETVPEQGTAIGDALILSCYRLRRSPAKSKVIVLITDGASNTGRIDPVTATEIARGVGVKIYSIGIGKEDQSYEVNFEILDILSKRTGGVFYRAEDISELREVLASIDSLEKDLLILPPEEVRESESLIFLTYALALLGLDLLLRSWVFRYYV</sequence>
<evidence type="ECO:0000256" key="1">
    <source>
        <dbReference type="ARBA" id="ARBA00022475"/>
    </source>
</evidence>
<comment type="caution">
    <text evidence="7">The sequence shown here is derived from an EMBL/GenBank/DDBJ whole genome shotgun (WGS) entry which is preliminary data.</text>
</comment>
<keyword evidence="1" id="KW-1003">Cell membrane</keyword>
<evidence type="ECO:0000259" key="6">
    <source>
        <dbReference type="PROSITE" id="PS50234"/>
    </source>
</evidence>
<evidence type="ECO:0000256" key="4">
    <source>
        <dbReference type="ARBA" id="ARBA00023136"/>
    </source>
</evidence>
<dbReference type="EMBL" id="NPDN01000007">
    <property type="protein sequence ID" value="PJZ24896.1"/>
    <property type="molecule type" value="Genomic_DNA"/>
</dbReference>
<feature type="transmembrane region" description="Helical" evidence="5">
    <location>
        <begin position="289"/>
        <end position="309"/>
    </location>
</feature>
<dbReference type="OrthoDB" id="6206554at2"/>
<dbReference type="PROSITE" id="PS50234">
    <property type="entry name" value="VWFA"/>
    <property type="match status" value="1"/>
</dbReference>
<dbReference type="PANTHER" id="PTHR22550:SF5">
    <property type="entry name" value="LEUCINE ZIPPER PROTEIN 4"/>
    <property type="match status" value="1"/>
</dbReference>
<gene>
    <name evidence="7" type="ORF">CH357_14175</name>
</gene>
<dbReference type="InterPro" id="IPR002035">
    <property type="entry name" value="VWF_A"/>
</dbReference>
<evidence type="ECO:0000313" key="8">
    <source>
        <dbReference type="Proteomes" id="UP000232196"/>
    </source>
</evidence>
<keyword evidence="2 5" id="KW-0812">Transmembrane</keyword>
<dbReference type="SMART" id="SM00327">
    <property type="entry name" value="VWA"/>
    <property type="match status" value="1"/>
</dbReference>
<keyword evidence="8" id="KW-1185">Reference proteome</keyword>
<reference evidence="7 8" key="1">
    <citation type="submission" date="2017-07" db="EMBL/GenBank/DDBJ databases">
        <title>Leptospira spp. isolated from tropical soils.</title>
        <authorList>
            <person name="Thibeaux R."/>
            <person name="Iraola G."/>
            <person name="Ferres I."/>
            <person name="Bierque E."/>
            <person name="Girault D."/>
            <person name="Soupe-Gilbert M.-E."/>
            <person name="Picardeau M."/>
            <person name="Goarant C."/>
        </authorList>
    </citation>
    <scope>NUCLEOTIDE SEQUENCE [LARGE SCALE GENOMIC DNA]</scope>
    <source>
        <strain evidence="7 8">MCA1-C-A1</strain>
    </source>
</reference>
<dbReference type="NCBIfam" id="NF047508">
    <property type="entry name" value="VWA_BatA_Lepto"/>
    <property type="match status" value="1"/>
</dbReference>
<feature type="transmembrane region" description="Helical" evidence="5">
    <location>
        <begin position="7"/>
        <end position="25"/>
    </location>
</feature>
<dbReference type="InterPro" id="IPR033881">
    <property type="entry name" value="vWA_BatA_type"/>
</dbReference>
<evidence type="ECO:0000256" key="2">
    <source>
        <dbReference type="ARBA" id="ARBA00022692"/>
    </source>
</evidence>
<evidence type="ECO:0000313" key="7">
    <source>
        <dbReference type="EMBL" id="PJZ24896.1"/>
    </source>
</evidence>
<dbReference type="Proteomes" id="UP000232196">
    <property type="component" value="Unassembled WGS sequence"/>
</dbReference>
<keyword evidence="4 5" id="KW-0472">Membrane</keyword>
<feature type="domain" description="VWFA" evidence="6">
    <location>
        <begin position="89"/>
        <end position="268"/>
    </location>
</feature>
<name>A0A2M9XB42_9LEPT</name>
<keyword evidence="3 5" id="KW-1133">Transmembrane helix</keyword>
<dbReference type="InterPro" id="IPR050768">
    <property type="entry name" value="UPF0353/GerABKA_families"/>
</dbReference>
<dbReference type="InterPro" id="IPR036465">
    <property type="entry name" value="vWFA_dom_sf"/>
</dbReference>
<evidence type="ECO:0000256" key="3">
    <source>
        <dbReference type="ARBA" id="ARBA00022989"/>
    </source>
</evidence>